<accession>A0A067LU97</accession>
<organism evidence="6 7">
    <name type="scientific">Botryobasidium botryosum (strain FD-172 SS1)</name>
    <dbReference type="NCBI Taxonomy" id="930990"/>
    <lineage>
        <taxon>Eukaryota</taxon>
        <taxon>Fungi</taxon>
        <taxon>Dikarya</taxon>
        <taxon>Basidiomycota</taxon>
        <taxon>Agaricomycotina</taxon>
        <taxon>Agaricomycetes</taxon>
        <taxon>Cantharellales</taxon>
        <taxon>Botryobasidiaceae</taxon>
        <taxon>Botryobasidium</taxon>
    </lineage>
</organism>
<dbReference type="EMBL" id="KL198126">
    <property type="protein sequence ID" value="KDQ06694.1"/>
    <property type="molecule type" value="Genomic_DNA"/>
</dbReference>
<protein>
    <submittedName>
        <fullName evidence="6">Uncharacterized protein</fullName>
    </submittedName>
</protein>
<feature type="region of interest" description="Disordered" evidence="5">
    <location>
        <begin position="1"/>
        <end position="25"/>
    </location>
</feature>
<evidence type="ECO:0000256" key="5">
    <source>
        <dbReference type="SAM" id="MobiDB-lite"/>
    </source>
</evidence>
<dbReference type="InterPro" id="IPR050477">
    <property type="entry name" value="GrpII_AminoAcid_Decarb"/>
</dbReference>
<dbReference type="AlphaFoldDB" id="A0A067LU97"/>
<dbReference type="PANTHER" id="PTHR42735:SF4">
    <property type="entry name" value="PYRIDOXAL PHOSPHATE-DEPENDENT DECARBOXYLASE FAMILY PROTEIN"/>
    <property type="match status" value="1"/>
</dbReference>
<dbReference type="GO" id="GO:0016830">
    <property type="term" value="F:carbon-carbon lyase activity"/>
    <property type="evidence" value="ECO:0007669"/>
    <property type="project" value="InterPro"/>
</dbReference>
<gene>
    <name evidence="6" type="ORF">BOTBODRAFT_70842</name>
</gene>
<evidence type="ECO:0000313" key="7">
    <source>
        <dbReference type="Proteomes" id="UP000027195"/>
    </source>
</evidence>
<reference evidence="7" key="1">
    <citation type="journal article" date="2014" name="Proc. Natl. Acad. Sci. U.S.A.">
        <title>Extensive sampling of basidiomycete genomes demonstrates inadequacy of the white-rot/brown-rot paradigm for wood decay fungi.</title>
        <authorList>
            <person name="Riley R."/>
            <person name="Salamov A.A."/>
            <person name="Brown D.W."/>
            <person name="Nagy L.G."/>
            <person name="Floudas D."/>
            <person name="Held B.W."/>
            <person name="Levasseur A."/>
            <person name="Lombard V."/>
            <person name="Morin E."/>
            <person name="Otillar R."/>
            <person name="Lindquist E.A."/>
            <person name="Sun H."/>
            <person name="LaButti K.M."/>
            <person name="Schmutz J."/>
            <person name="Jabbour D."/>
            <person name="Luo H."/>
            <person name="Baker S.E."/>
            <person name="Pisabarro A.G."/>
            <person name="Walton J.D."/>
            <person name="Blanchette R.A."/>
            <person name="Henrissat B."/>
            <person name="Martin F."/>
            <person name="Cullen D."/>
            <person name="Hibbett D.S."/>
            <person name="Grigoriev I.V."/>
        </authorList>
    </citation>
    <scope>NUCLEOTIDE SEQUENCE [LARGE SCALE GENOMIC DNA]</scope>
    <source>
        <strain evidence="7">FD-172 SS1</strain>
    </source>
</reference>
<evidence type="ECO:0000256" key="4">
    <source>
        <dbReference type="PIRSR" id="PIRSR602129-50"/>
    </source>
</evidence>
<dbReference type="GO" id="GO:0030170">
    <property type="term" value="F:pyridoxal phosphate binding"/>
    <property type="evidence" value="ECO:0007669"/>
    <property type="project" value="InterPro"/>
</dbReference>
<evidence type="ECO:0000256" key="3">
    <source>
        <dbReference type="ARBA" id="ARBA00023239"/>
    </source>
</evidence>
<dbReference type="InParanoid" id="A0A067LU97"/>
<dbReference type="GO" id="GO:0019752">
    <property type="term" value="P:carboxylic acid metabolic process"/>
    <property type="evidence" value="ECO:0007669"/>
    <property type="project" value="InterPro"/>
</dbReference>
<dbReference type="Gene3D" id="3.40.640.10">
    <property type="entry name" value="Type I PLP-dependent aspartate aminotransferase-like (Major domain)"/>
    <property type="match status" value="1"/>
</dbReference>
<dbReference type="InterPro" id="IPR015421">
    <property type="entry name" value="PyrdxlP-dep_Trfase_major"/>
</dbReference>
<dbReference type="PANTHER" id="PTHR42735">
    <property type="match status" value="1"/>
</dbReference>
<feature type="modified residue" description="N6-(pyridoxal phosphate)lysine" evidence="4">
    <location>
        <position position="431"/>
    </location>
</feature>
<name>A0A067LU97_BOTB1</name>
<dbReference type="OrthoDB" id="2161780at2759"/>
<dbReference type="Pfam" id="PF00282">
    <property type="entry name" value="Pyridoxal_deC"/>
    <property type="match status" value="1"/>
</dbReference>
<proteinExistence type="predicted"/>
<keyword evidence="3" id="KW-0456">Lyase</keyword>
<comment type="cofactor">
    <cofactor evidence="1 4">
        <name>pyridoxal 5'-phosphate</name>
        <dbReference type="ChEBI" id="CHEBI:597326"/>
    </cofactor>
</comment>
<keyword evidence="2 4" id="KW-0663">Pyridoxal phosphate</keyword>
<evidence type="ECO:0000256" key="2">
    <source>
        <dbReference type="ARBA" id="ARBA00022898"/>
    </source>
</evidence>
<dbReference type="Proteomes" id="UP000027195">
    <property type="component" value="Unassembled WGS sequence"/>
</dbReference>
<evidence type="ECO:0000256" key="1">
    <source>
        <dbReference type="ARBA" id="ARBA00001933"/>
    </source>
</evidence>
<dbReference type="HOGENOM" id="CLU_005446_1_0_1"/>
<dbReference type="STRING" id="930990.A0A067LU97"/>
<sequence length="937" mass="105097">MSDNPTPFYERRLDTDIDEPGPESEHERVGAWFLGPKAENHEFLQRFFRNILEQHKDTRTNTFVDDPPFVTKQIQASSKFSNEIFRLEQTLRWLTRLLAQNSVPFWSPRYNGHMNMDVSMPGVLGYLTTMLFNPNNTAVEAGPLTTLIEKKVGLDLCVMLGYNPVAWGHVTCGGTLANLESMWAARNMKFYPLSLANAIAPGAPLSFVSGTFRVTLCTGVEKLYKDCTTWELLNLTPDVILDLPDRLQKEYRISSEGLTKIMSDYIIQTVGKDVLEKQFGVKLGKYFVATTKHYSWPKGAAITGIGSTNLIEVSVDNAARMKVDALDEYLKGCLRDNVPIYAVVAIMGSTEHGAVDPLSSICGLRQKYQRLGLSFVVHADGAWGGYFASTLELRPVLRMPGYVPRLALGSYIQNEIRHYRFADSFTIDPHKSGYLPYPGGALCYRDERMRYLITWSAPYLGGQSKGVESMGVYGVEGSKPGAAPVGIWLSHEIIGLNTQGYGALIGEAVFSAAKMYSHWTIMDLDHPSLVLVPFNMLPTEKEADSDPKKVMEQRKYIRDRIAKQSNYDLRHDDEAWNLIRELGSDLLINAFACNFKIGGKVNEDVVEANYMNRRIYEKLSMTGIKDLINPAPSPPLVIMNTVMEQGKCKDCLTNFKRRLGLDGVQDLTVLSNLSYFTSEIASAFQEVAEDVIKECVFRNEVKPDFHKFILLGTETLFLVHMPKFNKATHRRQLIVEVEIPSWIMVTYLPWKESEPTATFTLATVGEEDLSAISASPSTRFSSTMLGSKYLDEKYPDQMPPYLFSSPYQTYHIDHMLLRSPNIQITADVTVDTAFVAVIDTVPEWLMQPISSLTVRDVLKPGEKLSVTIYRPIEQAHGPGLIGNLGYPAATGTVTIGEFIYAHSTVVNEDPKQDSFGAESAPKGWEEVWDDINRSRSF</sequence>
<dbReference type="InterPro" id="IPR015424">
    <property type="entry name" value="PyrdxlP-dep_Trfase"/>
</dbReference>
<keyword evidence="7" id="KW-1185">Reference proteome</keyword>
<evidence type="ECO:0000313" key="6">
    <source>
        <dbReference type="EMBL" id="KDQ06694.1"/>
    </source>
</evidence>
<dbReference type="SUPFAM" id="SSF53383">
    <property type="entry name" value="PLP-dependent transferases"/>
    <property type="match status" value="1"/>
</dbReference>
<dbReference type="InterPro" id="IPR002129">
    <property type="entry name" value="PyrdxlP-dep_de-COase"/>
</dbReference>